<proteinExistence type="predicted"/>
<gene>
    <name evidence="2" type="ORF">HAX54_009996</name>
</gene>
<protein>
    <submittedName>
        <fullName evidence="2">Uncharacterized protein</fullName>
    </submittedName>
</protein>
<comment type="caution">
    <text evidence="2">The sequence shown here is derived from an EMBL/GenBank/DDBJ whole genome shotgun (WGS) entry which is preliminary data.</text>
</comment>
<organism evidence="2 3">
    <name type="scientific">Datura stramonium</name>
    <name type="common">Jimsonweed</name>
    <name type="synonym">Common thornapple</name>
    <dbReference type="NCBI Taxonomy" id="4076"/>
    <lineage>
        <taxon>Eukaryota</taxon>
        <taxon>Viridiplantae</taxon>
        <taxon>Streptophyta</taxon>
        <taxon>Embryophyta</taxon>
        <taxon>Tracheophyta</taxon>
        <taxon>Spermatophyta</taxon>
        <taxon>Magnoliopsida</taxon>
        <taxon>eudicotyledons</taxon>
        <taxon>Gunneridae</taxon>
        <taxon>Pentapetalae</taxon>
        <taxon>asterids</taxon>
        <taxon>lamiids</taxon>
        <taxon>Solanales</taxon>
        <taxon>Solanaceae</taxon>
        <taxon>Solanoideae</taxon>
        <taxon>Datureae</taxon>
        <taxon>Datura</taxon>
    </lineage>
</organism>
<dbReference type="Proteomes" id="UP000823775">
    <property type="component" value="Unassembled WGS sequence"/>
</dbReference>
<accession>A0ABS8TFL2</accession>
<dbReference type="EMBL" id="JACEIK010001544">
    <property type="protein sequence ID" value="MCD7470272.1"/>
    <property type="molecule type" value="Genomic_DNA"/>
</dbReference>
<sequence length="113" mass="12193">MRLMSHAILGKRISLNLFGRATASEVSNVSAMDVVSHPSYAEILATTMVATTPTTAPIFPSRLDDWWCPMSASELSEQASSCTDSSEDSSPPSPNSLSVYDPYAIHLEIDLSK</sequence>
<feature type="region of interest" description="Disordered" evidence="1">
    <location>
        <begin position="78"/>
        <end position="99"/>
    </location>
</feature>
<feature type="compositionally biased region" description="Low complexity" evidence="1">
    <location>
        <begin position="80"/>
        <end position="98"/>
    </location>
</feature>
<evidence type="ECO:0000313" key="2">
    <source>
        <dbReference type="EMBL" id="MCD7470272.1"/>
    </source>
</evidence>
<name>A0ABS8TFL2_DATST</name>
<evidence type="ECO:0000313" key="3">
    <source>
        <dbReference type="Proteomes" id="UP000823775"/>
    </source>
</evidence>
<evidence type="ECO:0000256" key="1">
    <source>
        <dbReference type="SAM" id="MobiDB-lite"/>
    </source>
</evidence>
<reference evidence="2 3" key="1">
    <citation type="journal article" date="2021" name="BMC Genomics">
        <title>Datura genome reveals duplications of psychoactive alkaloid biosynthetic genes and high mutation rate following tissue culture.</title>
        <authorList>
            <person name="Rajewski A."/>
            <person name="Carter-House D."/>
            <person name="Stajich J."/>
            <person name="Litt A."/>
        </authorList>
    </citation>
    <scope>NUCLEOTIDE SEQUENCE [LARGE SCALE GENOMIC DNA]</scope>
    <source>
        <strain evidence="2">AR-01</strain>
    </source>
</reference>
<keyword evidence="3" id="KW-1185">Reference proteome</keyword>